<organism evidence="1">
    <name type="scientific">Opuntia streptacantha</name>
    <name type="common">Prickly pear cactus</name>
    <name type="synonym">Opuntia cardona</name>
    <dbReference type="NCBI Taxonomy" id="393608"/>
    <lineage>
        <taxon>Eukaryota</taxon>
        <taxon>Viridiplantae</taxon>
        <taxon>Streptophyta</taxon>
        <taxon>Embryophyta</taxon>
        <taxon>Tracheophyta</taxon>
        <taxon>Spermatophyta</taxon>
        <taxon>Magnoliopsida</taxon>
        <taxon>eudicotyledons</taxon>
        <taxon>Gunneridae</taxon>
        <taxon>Pentapetalae</taxon>
        <taxon>Caryophyllales</taxon>
        <taxon>Cactineae</taxon>
        <taxon>Cactaceae</taxon>
        <taxon>Opuntioideae</taxon>
        <taxon>Opuntia</taxon>
    </lineage>
</organism>
<proteinExistence type="predicted"/>
<sequence>MTSCLMDLLISLYIGGIIINHWHGKSCLKLLLALQEGWTICIKVVTQEYCTLTLTPITSYWMKTFVQRFPILVLLSYVRRKGALYPYPELEELQDTLLLRYSSEVLVGSPRNQMSTVMECWS</sequence>
<evidence type="ECO:0000313" key="1">
    <source>
        <dbReference type="EMBL" id="MBA4670049.1"/>
    </source>
</evidence>
<reference evidence="1" key="1">
    <citation type="journal article" date="2013" name="J. Plant Res.">
        <title>Effect of fungi and light on seed germination of three Opuntia species from semiarid lands of central Mexico.</title>
        <authorList>
            <person name="Delgado-Sanchez P."/>
            <person name="Jimenez-Bremont J.F."/>
            <person name="Guerrero-Gonzalez Mde L."/>
            <person name="Flores J."/>
        </authorList>
    </citation>
    <scope>NUCLEOTIDE SEQUENCE</scope>
    <source>
        <tissue evidence="1">Cladode</tissue>
    </source>
</reference>
<dbReference type="AlphaFoldDB" id="A0A7C9EXT8"/>
<reference evidence="1" key="2">
    <citation type="submission" date="2020-07" db="EMBL/GenBank/DDBJ databases">
        <authorList>
            <person name="Vera ALvarez R."/>
            <person name="Arias-Moreno D.M."/>
            <person name="Jimenez-Jacinto V."/>
            <person name="Jimenez-Bremont J.F."/>
            <person name="Swaminathan K."/>
            <person name="Moose S.P."/>
            <person name="Guerrero-Gonzalez M.L."/>
            <person name="Marino-Ramirez L."/>
            <person name="Landsman D."/>
            <person name="Rodriguez-Kessler M."/>
            <person name="Delgado-Sanchez P."/>
        </authorList>
    </citation>
    <scope>NUCLEOTIDE SEQUENCE</scope>
    <source>
        <tissue evidence="1">Cladode</tissue>
    </source>
</reference>
<accession>A0A7C9EXT8</accession>
<name>A0A7C9EXT8_OPUST</name>
<protein>
    <submittedName>
        <fullName evidence="1">Uncharacterized protein</fullName>
    </submittedName>
</protein>
<dbReference type="EMBL" id="GISG01245952">
    <property type="protein sequence ID" value="MBA4670049.1"/>
    <property type="molecule type" value="Transcribed_RNA"/>
</dbReference>